<gene>
    <name evidence="1" type="ORF">H1D41_12080</name>
</gene>
<dbReference type="RefSeq" id="WP_228849142.1">
    <property type="nucleotide sequence ID" value="NZ_JADCKQ010000008.1"/>
</dbReference>
<name>A0A8J7IJM0_9RHOB</name>
<proteinExistence type="predicted"/>
<accession>A0A8J7IJM0</accession>
<reference evidence="1" key="1">
    <citation type="submission" date="2020-10" db="EMBL/GenBank/DDBJ databases">
        <title>Paenihalocynthiibacter styelae gen. nov., sp. nov., isolated from stalked sea squirt Styela clava.</title>
        <authorList>
            <person name="Kim Y.-O."/>
            <person name="Yoon J.-H."/>
        </authorList>
    </citation>
    <scope>NUCLEOTIDE SEQUENCE</scope>
    <source>
        <strain evidence="1">MYP1-1</strain>
    </source>
</reference>
<keyword evidence="2" id="KW-1185">Reference proteome</keyword>
<evidence type="ECO:0000313" key="2">
    <source>
        <dbReference type="Proteomes" id="UP000640583"/>
    </source>
</evidence>
<evidence type="ECO:0000313" key="1">
    <source>
        <dbReference type="EMBL" id="MBI1494378.1"/>
    </source>
</evidence>
<dbReference type="Proteomes" id="UP000640583">
    <property type="component" value="Unassembled WGS sequence"/>
</dbReference>
<dbReference type="AlphaFoldDB" id="A0A8J7IJM0"/>
<sequence>MAMPLTALERDLLACVERLVTACETSAQELRALEARSTNGIESKVNGLAHCVALLMKSHLLSVATLADLLREEQTYETLQEGLEASLKLAKHAEARLKQR</sequence>
<comment type="caution">
    <text evidence="1">The sequence shown here is derived from an EMBL/GenBank/DDBJ whole genome shotgun (WGS) entry which is preliminary data.</text>
</comment>
<dbReference type="EMBL" id="JADCKQ010000008">
    <property type="protein sequence ID" value="MBI1494378.1"/>
    <property type="molecule type" value="Genomic_DNA"/>
</dbReference>
<organism evidence="1 2">
    <name type="scientific">Halocynthiibacter styelae</name>
    <dbReference type="NCBI Taxonomy" id="2761955"/>
    <lineage>
        <taxon>Bacteria</taxon>
        <taxon>Pseudomonadati</taxon>
        <taxon>Pseudomonadota</taxon>
        <taxon>Alphaproteobacteria</taxon>
        <taxon>Rhodobacterales</taxon>
        <taxon>Paracoccaceae</taxon>
        <taxon>Halocynthiibacter</taxon>
    </lineage>
</organism>
<protein>
    <submittedName>
        <fullName evidence="1">Uncharacterized protein</fullName>
    </submittedName>
</protein>